<organism evidence="2 3">
    <name type="scientific">Oryzias javanicus</name>
    <name type="common">Javanese ricefish</name>
    <name type="synonym">Aplocheilus javanicus</name>
    <dbReference type="NCBI Taxonomy" id="123683"/>
    <lineage>
        <taxon>Eukaryota</taxon>
        <taxon>Metazoa</taxon>
        <taxon>Chordata</taxon>
        <taxon>Craniata</taxon>
        <taxon>Vertebrata</taxon>
        <taxon>Euteleostomi</taxon>
        <taxon>Actinopterygii</taxon>
        <taxon>Neopterygii</taxon>
        <taxon>Teleostei</taxon>
        <taxon>Neoteleostei</taxon>
        <taxon>Acanthomorphata</taxon>
        <taxon>Ovalentaria</taxon>
        <taxon>Atherinomorphae</taxon>
        <taxon>Beloniformes</taxon>
        <taxon>Adrianichthyidae</taxon>
        <taxon>Oryziinae</taxon>
        <taxon>Oryzias</taxon>
    </lineage>
</organism>
<evidence type="ECO:0000313" key="3">
    <source>
        <dbReference type="Proteomes" id="UP000283210"/>
    </source>
</evidence>
<evidence type="ECO:0000256" key="1">
    <source>
        <dbReference type="SAM" id="MobiDB-lite"/>
    </source>
</evidence>
<reference evidence="2 3" key="1">
    <citation type="submission" date="2018-11" db="EMBL/GenBank/DDBJ databases">
        <authorList>
            <person name="Lopez-Roques C."/>
            <person name="Donnadieu C."/>
            <person name="Bouchez O."/>
            <person name="Klopp C."/>
            <person name="Cabau C."/>
            <person name="Zahm M."/>
        </authorList>
    </citation>
    <scope>NUCLEOTIDE SEQUENCE [LARGE SCALE GENOMIC DNA]</scope>
    <source>
        <strain evidence="2">RS831</strain>
        <tissue evidence="2">Whole body</tissue>
    </source>
</reference>
<dbReference type="EMBL" id="CM012456">
    <property type="protein sequence ID" value="RVE58624.1"/>
    <property type="molecule type" value="Genomic_DNA"/>
</dbReference>
<feature type="region of interest" description="Disordered" evidence="1">
    <location>
        <begin position="1"/>
        <end position="27"/>
    </location>
</feature>
<dbReference type="Proteomes" id="UP000283210">
    <property type="component" value="Chromosome 20"/>
</dbReference>
<gene>
    <name evidence="2" type="ORF">OJAV_G00196130</name>
</gene>
<accession>A0A437C7V1</accession>
<sequence length="129" mass="14769">MNSRDTGSPHLVKALHKQCGRPSPRRSWKRRLFKPVGRRDPGDGCSEAELNADSCRRQMDEERGKRAKHIAVPEAEIHMNILTNARWELYSHMKPTNANHGLFSRLKSGRRFCCGNNQIHKQLFPPGVT</sequence>
<name>A0A437C7V1_ORYJA</name>
<evidence type="ECO:0000313" key="2">
    <source>
        <dbReference type="EMBL" id="RVE58624.1"/>
    </source>
</evidence>
<reference evidence="2 3" key="2">
    <citation type="submission" date="2019-01" db="EMBL/GenBank/DDBJ databases">
        <title>A chromosome length genome reference of the Java medaka (oryzias javanicus).</title>
        <authorList>
            <person name="Herpin A."/>
            <person name="Takehana Y."/>
            <person name="Naruse K."/>
            <person name="Ansai S."/>
            <person name="Kawaguchi M."/>
        </authorList>
    </citation>
    <scope>NUCLEOTIDE SEQUENCE [LARGE SCALE GENOMIC DNA]</scope>
    <source>
        <strain evidence="2">RS831</strain>
        <tissue evidence="2">Whole body</tissue>
    </source>
</reference>
<proteinExistence type="predicted"/>
<dbReference type="AlphaFoldDB" id="A0A437C7V1"/>
<protein>
    <submittedName>
        <fullName evidence="2">Uncharacterized protein</fullName>
    </submittedName>
</protein>
<feature type="compositionally biased region" description="Basic residues" evidence="1">
    <location>
        <begin position="13"/>
        <end position="27"/>
    </location>
</feature>
<keyword evidence="3" id="KW-1185">Reference proteome</keyword>